<sequence>MDITDAIDRRLPYRVGYPTLPTLPVETEYAPCTKYFTNVAEWGRDLPVMLDKLGIDAALVDTRYRYHKECKKDDEVTLVILSKYDEDCQPKWIQAIKDIHAYFYQRNILIGIIELVDIRVWYRPPMPKPILLQEEETLRAITEIQPLLSREIAAYSWVTVDALHWYSPARGDHHPTFVITARDTSNSAWWTTTIPAIRNIIADAHADLDVVLLYLDNLSIQSHVTEDETNDGRQPPDASMLECFYDSPIPMGSSCGLRGSRDSGTWGCRVLLEKDGSQLDLGLTNCHVLLRDFARDNKGPFRPGSLPEDFTVMSPSDRDHEVAKQKLEERVTVATTKLQDFNNVFGQLQGTTWIGRLIGQLLGGFLREEELSPSDKIRQKTLIKQLEICMENLTAARKKDREVGTIFAASGYTTMPLDSSSSNTTKDVPQNKPQDAPKDTPKDTPENGWALDWCLFNLDRQARMREKTGKRMTWAHVDPLENYKVIKRGRSTGLTKGLICAAKPLIHNFGDALPEPDPGKSSIVEEEEIKDTFVKKKKGIDDTSDKTSIYSHSVISTSKANCGHFELPGDSGSVVMLDDENSTRVALGLIHAGNPAALVTYMIPMEILIMSIEDVTGGKVVCLLDW</sequence>
<evidence type="ECO:0000256" key="1">
    <source>
        <dbReference type="SAM" id="MobiDB-lite"/>
    </source>
</evidence>
<protein>
    <submittedName>
        <fullName evidence="2">Uncharacterized protein</fullName>
    </submittedName>
</protein>
<reference evidence="2" key="1">
    <citation type="journal article" date="2020" name="Stud. Mycol.">
        <title>101 Dothideomycetes genomes: a test case for predicting lifestyles and emergence of pathogens.</title>
        <authorList>
            <person name="Haridas S."/>
            <person name="Albert R."/>
            <person name="Binder M."/>
            <person name="Bloem J."/>
            <person name="Labutti K."/>
            <person name="Salamov A."/>
            <person name="Andreopoulos B."/>
            <person name="Baker S."/>
            <person name="Barry K."/>
            <person name="Bills G."/>
            <person name="Bluhm B."/>
            <person name="Cannon C."/>
            <person name="Castanera R."/>
            <person name="Culley D."/>
            <person name="Daum C."/>
            <person name="Ezra D."/>
            <person name="Gonzalez J."/>
            <person name="Henrissat B."/>
            <person name="Kuo A."/>
            <person name="Liang C."/>
            <person name="Lipzen A."/>
            <person name="Lutzoni F."/>
            <person name="Magnuson J."/>
            <person name="Mondo S."/>
            <person name="Nolan M."/>
            <person name="Ohm R."/>
            <person name="Pangilinan J."/>
            <person name="Park H.-J."/>
            <person name="Ramirez L."/>
            <person name="Alfaro M."/>
            <person name="Sun H."/>
            <person name="Tritt A."/>
            <person name="Yoshinaga Y."/>
            <person name="Zwiers L.-H."/>
            <person name="Turgeon B."/>
            <person name="Goodwin S."/>
            <person name="Spatafora J."/>
            <person name="Crous P."/>
            <person name="Grigoriev I."/>
        </authorList>
    </citation>
    <scope>NUCLEOTIDE SEQUENCE</scope>
    <source>
        <strain evidence="2">CBS 627.86</strain>
    </source>
</reference>
<organism evidence="2 3">
    <name type="scientific">Lophiotrema nucula</name>
    <dbReference type="NCBI Taxonomy" id="690887"/>
    <lineage>
        <taxon>Eukaryota</taxon>
        <taxon>Fungi</taxon>
        <taxon>Dikarya</taxon>
        <taxon>Ascomycota</taxon>
        <taxon>Pezizomycotina</taxon>
        <taxon>Dothideomycetes</taxon>
        <taxon>Pleosporomycetidae</taxon>
        <taxon>Pleosporales</taxon>
        <taxon>Lophiotremataceae</taxon>
        <taxon>Lophiotrema</taxon>
    </lineage>
</organism>
<name>A0A6A5Z192_9PLEO</name>
<dbReference type="Proteomes" id="UP000799770">
    <property type="component" value="Unassembled WGS sequence"/>
</dbReference>
<evidence type="ECO:0000313" key="3">
    <source>
        <dbReference type="Proteomes" id="UP000799770"/>
    </source>
</evidence>
<feature type="region of interest" description="Disordered" evidence="1">
    <location>
        <begin position="417"/>
        <end position="446"/>
    </location>
</feature>
<dbReference type="EMBL" id="ML977328">
    <property type="protein sequence ID" value="KAF2113205.1"/>
    <property type="molecule type" value="Genomic_DNA"/>
</dbReference>
<evidence type="ECO:0000313" key="2">
    <source>
        <dbReference type="EMBL" id="KAF2113205.1"/>
    </source>
</evidence>
<feature type="compositionally biased region" description="Polar residues" evidence="1">
    <location>
        <begin position="417"/>
        <end position="433"/>
    </location>
</feature>
<accession>A0A6A5Z192</accession>
<feature type="compositionally biased region" description="Basic and acidic residues" evidence="1">
    <location>
        <begin position="435"/>
        <end position="445"/>
    </location>
</feature>
<proteinExistence type="predicted"/>
<dbReference type="OrthoDB" id="5351220at2759"/>
<gene>
    <name evidence="2" type="ORF">BDV96DRAFT_648176</name>
</gene>
<dbReference type="AlphaFoldDB" id="A0A6A5Z192"/>
<keyword evidence="3" id="KW-1185">Reference proteome</keyword>